<dbReference type="EMBL" id="MKGN01000010">
    <property type="protein sequence ID" value="PHN16290.1"/>
    <property type="molecule type" value="Genomic_DNA"/>
</dbReference>
<feature type="active site" evidence="12">
    <location>
        <position position="106"/>
    </location>
</feature>
<keyword evidence="17" id="KW-1185">Reference proteome</keyword>
<dbReference type="NCBIfam" id="NF009940">
    <property type="entry name" value="PRK13403.1"/>
    <property type="match status" value="1"/>
</dbReference>
<dbReference type="InterPro" id="IPR013116">
    <property type="entry name" value="KARI_N"/>
</dbReference>
<dbReference type="SUPFAM" id="SSF51735">
    <property type="entry name" value="NAD(P)-binding Rossmann-fold domains"/>
    <property type="match status" value="1"/>
</dbReference>
<comment type="caution">
    <text evidence="12">Lacks conserved residue(s) required for the propagation of feature annotation.</text>
</comment>
<dbReference type="EC" id="1.1.1.86" evidence="12"/>
<dbReference type="GO" id="GO:0009097">
    <property type="term" value="P:isoleucine biosynthetic process"/>
    <property type="evidence" value="ECO:0007669"/>
    <property type="project" value="UniProtKB-UniRule"/>
</dbReference>
<dbReference type="GO" id="GO:0016853">
    <property type="term" value="F:isomerase activity"/>
    <property type="evidence" value="ECO:0007669"/>
    <property type="project" value="UniProtKB-KW"/>
</dbReference>
<feature type="binding site" evidence="12 13">
    <location>
        <position position="189"/>
    </location>
    <ligand>
        <name>Mg(2+)</name>
        <dbReference type="ChEBI" id="CHEBI:18420"/>
        <label>1</label>
    </ligand>
</feature>
<comment type="similarity">
    <text evidence="4 12 13">Belongs to the ketol-acid reductoisomerase family.</text>
</comment>
<feature type="binding site" evidence="12 13">
    <location>
        <position position="193"/>
    </location>
    <ligand>
        <name>Mg(2+)</name>
        <dbReference type="ChEBI" id="CHEBI:18420"/>
        <label>1</label>
    </ligand>
</feature>
<dbReference type="Gene3D" id="6.10.240.10">
    <property type="match status" value="1"/>
</dbReference>
<dbReference type="InterPro" id="IPR036291">
    <property type="entry name" value="NAD(P)-bd_dom_sf"/>
</dbReference>
<evidence type="ECO:0000313" key="16">
    <source>
        <dbReference type="EMBL" id="PHN16290.1"/>
    </source>
</evidence>
<dbReference type="Proteomes" id="UP000222818">
    <property type="component" value="Unassembled WGS sequence"/>
</dbReference>
<evidence type="ECO:0000256" key="8">
    <source>
        <dbReference type="ARBA" id="ARBA00022857"/>
    </source>
</evidence>
<evidence type="ECO:0000256" key="10">
    <source>
        <dbReference type="ARBA" id="ARBA00023304"/>
    </source>
</evidence>
<dbReference type="NCBIfam" id="TIGR00465">
    <property type="entry name" value="ilvC"/>
    <property type="match status" value="1"/>
</dbReference>
<keyword evidence="5 12" id="KW-0028">Amino-acid biosynthesis</keyword>
<keyword evidence="6 12" id="KW-0479">Metal-binding</keyword>
<dbReference type="HAMAP" id="MF_00435">
    <property type="entry name" value="IlvC"/>
    <property type="match status" value="1"/>
</dbReference>
<keyword evidence="16" id="KW-0413">Isomerase</keyword>
<feature type="binding site" evidence="12 13">
    <location>
        <position position="250"/>
    </location>
    <ligand>
        <name>substrate</name>
    </ligand>
</feature>
<sequence>MKLLYTSDGNLDNIKSKSVTIVGYGSQGHAHALNLRDSGIEVTIGLRPGLSWASAIKSGFVVKSIPEAVRTAELVMMLIPDEDMRTVYETEIHNNIKKNSTLAFAHGFNVHYNQIIPRCDLNVIMVAPKAPGHMVRETYLKGHGVPHLIAVWRDCSNKSKEVALAYAIANGGGFAGIIETSFKDETETDLFGEQVVLCGGLTELIKAGFETLIEHGYKPELAYFECIHEVKLIVDLIYQGGISGLNRSISNNAEYGEYTVGPRVINESTKIIMKDVLNEIQTGNYAKSFILEKLTNSPTLTTKRNLLNAHLLEKVGRVLRAKMSWAKG</sequence>
<dbReference type="OrthoDB" id="9804088at2"/>
<keyword evidence="8 12" id="KW-0521">NADP</keyword>
<evidence type="ECO:0000256" key="6">
    <source>
        <dbReference type="ARBA" id="ARBA00022723"/>
    </source>
</evidence>
<protein>
    <recommendedName>
        <fullName evidence="12">Ketol-acid reductoisomerase (NADP(+))</fullName>
        <shortName evidence="12">KARI</shortName>
        <ecNumber evidence="12">1.1.1.86</ecNumber>
    </recommendedName>
    <alternativeName>
        <fullName evidence="12">Acetohydroxy-acid isomeroreductase</fullName>
        <shortName evidence="12">AHIR</shortName>
    </alternativeName>
    <alternativeName>
        <fullName evidence="12">Alpha-keto-beta-hydroxylacyl reductoisomerase</fullName>
    </alternativeName>
</protein>
<gene>
    <name evidence="12 16" type="primary">ilvC</name>
    <name evidence="16" type="ORF">TPPER_00091</name>
</gene>
<dbReference type="PROSITE" id="PS51851">
    <property type="entry name" value="KARI_C"/>
    <property type="match status" value="1"/>
</dbReference>
<dbReference type="Pfam" id="PF01450">
    <property type="entry name" value="KARI_C"/>
    <property type="match status" value="1"/>
</dbReference>
<dbReference type="RefSeq" id="WP_099336833.1">
    <property type="nucleotide sequence ID" value="NZ_MKGN01000010.1"/>
</dbReference>
<feature type="binding site" evidence="12">
    <location>
        <position position="47"/>
    </location>
    <ligand>
        <name>NADP(+)</name>
        <dbReference type="ChEBI" id="CHEBI:58349"/>
    </ligand>
</feature>
<evidence type="ECO:0000256" key="5">
    <source>
        <dbReference type="ARBA" id="ARBA00022605"/>
    </source>
</evidence>
<proteinExistence type="inferred from homology"/>
<evidence type="ECO:0000256" key="11">
    <source>
        <dbReference type="ARBA" id="ARBA00049021"/>
    </source>
</evidence>
<comment type="cofactor">
    <cofactor evidence="12">
        <name>Mg(2+)</name>
        <dbReference type="ChEBI" id="CHEBI:18420"/>
    </cofactor>
    <text evidence="12">Binds 2 magnesium ions per subunit.</text>
</comment>
<dbReference type="Pfam" id="PF07991">
    <property type="entry name" value="KARI_N"/>
    <property type="match status" value="1"/>
</dbReference>
<keyword evidence="10 12" id="KW-0100">Branched-chain amino acid biosynthesis</keyword>
<evidence type="ECO:0000256" key="3">
    <source>
        <dbReference type="ARBA" id="ARBA00004885"/>
    </source>
</evidence>
<name>A0A2G0V744_9PROT</name>
<dbReference type="InterPro" id="IPR013023">
    <property type="entry name" value="KARI"/>
</dbReference>
<evidence type="ECO:0000259" key="15">
    <source>
        <dbReference type="PROSITE" id="PS51851"/>
    </source>
</evidence>
<dbReference type="NCBIfam" id="NF004017">
    <property type="entry name" value="PRK05479.1"/>
    <property type="match status" value="1"/>
</dbReference>
<comment type="pathway">
    <text evidence="3 12">Amino-acid biosynthesis; L-isoleucine biosynthesis; L-isoleucine from 2-oxobutanoate: step 2/4.</text>
</comment>
<evidence type="ECO:0000256" key="9">
    <source>
        <dbReference type="ARBA" id="ARBA00023002"/>
    </source>
</evidence>
<dbReference type="InterPro" id="IPR000506">
    <property type="entry name" value="KARI_C"/>
</dbReference>
<evidence type="ECO:0000313" key="17">
    <source>
        <dbReference type="Proteomes" id="UP000222818"/>
    </source>
</evidence>
<reference evidence="16 17" key="1">
    <citation type="journal article" date="2017" name="ISME J.">
        <title>Tremblaya phenacola PPER: an evolutionary beta-gammaproteobacterium collage.</title>
        <authorList>
            <person name="Gil R."/>
            <person name="Vargas-Chavez C."/>
            <person name="Lopez-Madrigal S."/>
            <person name="Santos-Garcia D."/>
            <person name="Latorre A."/>
            <person name="Moya A."/>
        </authorList>
    </citation>
    <scope>NUCLEOTIDE SEQUENCE [LARGE SCALE GENOMIC DNA]</scope>
    <source>
        <strain evidence="16 17">PPER</strain>
    </source>
</reference>
<dbReference type="UniPathway" id="UPA00047">
    <property type="reaction ID" value="UER00056"/>
</dbReference>
<comment type="caution">
    <text evidence="16">The sequence shown here is derived from an EMBL/GenBank/DDBJ whole genome shotgun (WGS) entry which is preliminary data.</text>
</comment>
<feature type="domain" description="KARI C-terminal knotted" evidence="15">
    <location>
        <begin position="181"/>
        <end position="326"/>
    </location>
</feature>
<evidence type="ECO:0000256" key="7">
    <source>
        <dbReference type="ARBA" id="ARBA00022842"/>
    </source>
</evidence>
<keyword evidence="9 12" id="KW-0560">Oxidoreductase</keyword>
<feature type="binding site" evidence="12 13">
    <location>
        <position position="229"/>
    </location>
    <ligand>
        <name>Mg(2+)</name>
        <dbReference type="ChEBI" id="CHEBI:18420"/>
        <label>2</label>
    </ligand>
</feature>
<evidence type="ECO:0000256" key="13">
    <source>
        <dbReference type="PROSITE-ProRule" id="PRU01198"/>
    </source>
</evidence>
<keyword evidence="7 12" id="KW-0460">Magnesium</keyword>
<feature type="binding site" evidence="12 13">
    <location>
        <position position="225"/>
    </location>
    <ligand>
        <name>Mg(2+)</name>
        <dbReference type="ChEBI" id="CHEBI:18420"/>
        <label>2</label>
    </ligand>
</feature>
<dbReference type="UniPathway" id="UPA00049">
    <property type="reaction ID" value="UER00060"/>
</dbReference>
<evidence type="ECO:0000256" key="1">
    <source>
        <dbReference type="ARBA" id="ARBA00002172"/>
    </source>
</evidence>
<dbReference type="InterPro" id="IPR008927">
    <property type="entry name" value="6-PGluconate_DH-like_C_sf"/>
</dbReference>
<dbReference type="GO" id="GO:0004455">
    <property type="term" value="F:ketol-acid reductoisomerase activity"/>
    <property type="evidence" value="ECO:0007669"/>
    <property type="project" value="UniProtKB-UniRule"/>
</dbReference>
<dbReference type="AlphaFoldDB" id="A0A2G0V744"/>
<dbReference type="GO" id="GO:0005829">
    <property type="term" value="C:cytosol"/>
    <property type="evidence" value="ECO:0007669"/>
    <property type="project" value="TreeGrafter"/>
</dbReference>
<dbReference type="PROSITE" id="PS51850">
    <property type="entry name" value="KARI_N"/>
    <property type="match status" value="1"/>
</dbReference>
<dbReference type="InterPro" id="IPR014359">
    <property type="entry name" value="KARI_prok"/>
</dbReference>
<organism evidence="16 17">
    <name type="scientific">Candidatus Tremblayella phenacoccinincola</name>
    <dbReference type="NCBI Taxonomy" id="1010676"/>
    <lineage>
        <taxon>Bacteria</taxon>
        <taxon>Pseudomonadati</taxon>
        <taxon>Pseudomonadota</taxon>
        <taxon>Betaproteobacteria</taxon>
        <taxon>Candidatus Tremblayella</taxon>
    </lineage>
</organism>
<evidence type="ECO:0000256" key="2">
    <source>
        <dbReference type="ARBA" id="ARBA00004864"/>
    </source>
</evidence>
<dbReference type="PANTHER" id="PTHR21371:SF1">
    <property type="entry name" value="KETOL-ACID REDUCTOISOMERASE, MITOCHONDRIAL"/>
    <property type="match status" value="1"/>
</dbReference>
<evidence type="ECO:0000256" key="4">
    <source>
        <dbReference type="ARBA" id="ARBA00010318"/>
    </source>
</evidence>
<feature type="domain" description="KARI N-terminal Rossmann" evidence="14">
    <location>
        <begin position="1"/>
        <end position="180"/>
    </location>
</feature>
<accession>A0A2G0V744</accession>
<dbReference type="GO" id="GO:0050661">
    <property type="term" value="F:NADP binding"/>
    <property type="evidence" value="ECO:0007669"/>
    <property type="project" value="InterPro"/>
</dbReference>
<evidence type="ECO:0000259" key="14">
    <source>
        <dbReference type="PROSITE" id="PS51850"/>
    </source>
</evidence>
<comment type="catalytic activity">
    <reaction evidence="11 12">
        <text>(2R)-2,3-dihydroxy-3-methylbutanoate + NADP(+) = (2S)-2-acetolactate + NADPH + H(+)</text>
        <dbReference type="Rhea" id="RHEA:22068"/>
        <dbReference type="ChEBI" id="CHEBI:15378"/>
        <dbReference type="ChEBI" id="CHEBI:49072"/>
        <dbReference type="ChEBI" id="CHEBI:57783"/>
        <dbReference type="ChEBI" id="CHEBI:58349"/>
        <dbReference type="ChEBI" id="CHEBI:58476"/>
        <dbReference type="EC" id="1.1.1.86"/>
    </reaction>
</comment>
<dbReference type="PIRSF" id="PIRSF000116">
    <property type="entry name" value="IlvC_gammaproteo"/>
    <property type="match status" value="1"/>
</dbReference>
<dbReference type="SUPFAM" id="SSF48179">
    <property type="entry name" value="6-phosphogluconate dehydrogenase C-terminal domain-like"/>
    <property type="match status" value="1"/>
</dbReference>
<feature type="binding site" evidence="12">
    <location>
        <position position="132"/>
    </location>
    <ligand>
        <name>NADP(+)</name>
        <dbReference type="ChEBI" id="CHEBI:58349"/>
    </ligand>
</feature>
<dbReference type="GO" id="GO:0009099">
    <property type="term" value="P:L-valine biosynthetic process"/>
    <property type="evidence" value="ECO:0007669"/>
    <property type="project" value="UniProtKB-UniRule"/>
</dbReference>
<comment type="catalytic activity">
    <reaction evidence="12">
        <text>(2R,3R)-2,3-dihydroxy-3-methylpentanoate + NADP(+) = (S)-2-ethyl-2-hydroxy-3-oxobutanoate + NADPH + H(+)</text>
        <dbReference type="Rhea" id="RHEA:13493"/>
        <dbReference type="ChEBI" id="CHEBI:15378"/>
        <dbReference type="ChEBI" id="CHEBI:49256"/>
        <dbReference type="ChEBI" id="CHEBI:49258"/>
        <dbReference type="ChEBI" id="CHEBI:57783"/>
        <dbReference type="ChEBI" id="CHEBI:58349"/>
        <dbReference type="EC" id="1.1.1.86"/>
    </reaction>
</comment>
<comment type="pathway">
    <text evidence="2 12">Amino-acid biosynthesis; L-valine biosynthesis; L-valine from pyruvate: step 2/4.</text>
</comment>
<feature type="binding site" evidence="12 13">
    <location>
        <position position="189"/>
    </location>
    <ligand>
        <name>Mg(2+)</name>
        <dbReference type="ChEBI" id="CHEBI:18420"/>
        <label>2</label>
    </ligand>
</feature>
<comment type="function">
    <text evidence="1 12">Involved in the biosynthesis of branched-chain amino acids (BCAA). Catalyzes an alkyl-migration followed by a ketol-acid reduction of (S)-2-acetolactate (S2AL) to yield (R)-2,3-dihydroxy-isovalerate. In the isomerase reaction, S2AL is rearranged via a Mg-dependent methyl migration to produce 3-hydroxy-3-methyl-2-ketobutyrate (HMKB). In the reductase reaction, this 2-ketoacid undergoes a metal-dependent reduction by NADPH to yield (R)-2,3-dihydroxy-isovalerate.</text>
</comment>
<dbReference type="PANTHER" id="PTHR21371">
    <property type="entry name" value="KETOL-ACID REDUCTOISOMERASE, MITOCHONDRIAL"/>
    <property type="match status" value="1"/>
</dbReference>
<dbReference type="GO" id="GO:0000287">
    <property type="term" value="F:magnesium ion binding"/>
    <property type="evidence" value="ECO:0007669"/>
    <property type="project" value="UniProtKB-UniRule"/>
</dbReference>
<feature type="binding site" evidence="12">
    <location>
        <position position="51"/>
    </location>
    <ligand>
        <name>NADP(+)</name>
        <dbReference type="ChEBI" id="CHEBI:58349"/>
    </ligand>
</feature>
<evidence type="ECO:0000256" key="12">
    <source>
        <dbReference type="HAMAP-Rule" id="MF_00435"/>
    </source>
</evidence>
<feature type="binding site" evidence="12">
    <location>
        <begin position="24"/>
        <end position="27"/>
    </location>
    <ligand>
        <name>NADP(+)</name>
        <dbReference type="ChEBI" id="CHEBI:58349"/>
    </ligand>
</feature>
<dbReference type="Gene3D" id="3.40.50.720">
    <property type="entry name" value="NAD(P)-binding Rossmann-like Domain"/>
    <property type="match status" value="1"/>
</dbReference>